<accession>A0A0X3NPQ3</accession>
<dbReference type="EMBL" id="GEEE01023718">
    <property type="protein sequence ID" value="JAP39507.1"/>
    <property type="molecule type" value="Transcribed_RNA"/>
</dbReference>
<name>A0A0X3NPQ3_SCHSO</name>
<dbReference type="AlphaFoldDB" id="A0A0X3NPQ3"/>
<evidence type="ECO:0000313" key="1">
    <source>
        <dbReference type="EMBL" id="JAP39507.1"/>
    </source>
</evidence>
<reference evidence="1" key="1">
    <citation type="submission" date="2016-01" db="EMBL/GenBank/DDBJ databases">
        <title>Reference transcriptome for the parasite Schistocephalus solidus: insights into the molecular evolution of parasitism.</title>
        <authorList>
            <person name="Hebert F.O."/>
            <person name="Grambauer S."/>
            <person name="Barber I."/>
            <person name="Landry C.R."/>
            <person name="Aubin-Horth N."/>
        </authorList>
    </citation>
    <scope>NUCLEOTIDE SEQUENCE</scope>
</reference>
<gene>
    <name evidence="1" type="ORF">TR128156</name>
</gene>
<proteinExistence type="predicted"/>
<organism evidence="1">
    <name type="scientific">Schistocephalus solidus</name>
    <name type="common">Tapeworm</name>
    <dbReference type="NCBI Taxonomy" id="70667"/>
    <lineage>
        <taxon>Eukaryota</taxon>
        <taxon>Metazoa</taxon>
        <taxon>Spiralia</taxon>
        <taxon>Lophotrochozoa</taxon>
        <taxon>Platyhelminthes</taxon>
        <taxon>Cestoda</taxon>
        <taxon>Eucestoda</taxon>
        <taxon>Diphyllobothriidea</taxon>
        <taxon>Diphyllobothriidae</taxon>
        <taxon>Schistocephalus</taxon>
    </lineage>
</organism>
<protein>
    <submittedName>
        <fullName evidence="1">Uncharacterized protein</fullName>
    </submittedName>
</protein>
<sequence length="140" mass="15806">MPMCPEAGFIGVGLHLSSLSCAPIGYRILVTNGRWDYAVADTRFLRARLNINSVQKLVLRISLQVWHIVSRFPNKSSLHSGPMKLGFEISGPKQPKWAQKPGQAHFYPFGNNYEGRTTFKVILREVLYQVLHVSEEGHNS</sequence>